<evidence type="ECO:0000256" key="2">
    <source>
        <dbReference type="ARBA" id="ARBA00004123"/>
    </source>
</evidence>
<protein>
    <recommendedName>
        <fullName evidence="4">Cilia- and flagella-associated protein 299</fullName>
    </recommendedName>
</protein>
<sequence>MEETDEMCADRHHIMCYPSYSFYLDQLLDETDLFHFRKLNLARNIVKLGYRNNGETLQEEQFVERWNRVLRSTQPIRMAQALVSQSVVLAKDRLIEALTVRERANRAGVMTTIVFLRIKNSNEEYGGFIDFNDRLKKTDMVPFFSGKRRLVPKRRDLGFFNWRTRISYTNDSDQIETLVCPKGSGLLFKHKWDKLIINPNPKIKKPGICSERHAVESPHYTTVLLFDHVIRSIR</sequence>
<evidence type="ECO:0000313" key="8">
    <source>
        <dbReference type="EMBL" id="JAG58549.1"/>
    </source>
</evidence>
<reference evidence="7" key="1">
    <citation type="journal article" date="2014" name="PLoS ONE">
        <title>Transcriptome-Based Identification of ABC Transporters in the Western Tarnished Plant Bug Lygus hesperus.</title>
        <authorList>
            <person name="Hull J.J."/>
            <person name="Chaney K."/>
            <person name="Geib S.M."/>
            <person name="Fabrick J.A."/>
            <person name="Brent C.S."/>
            <person name="Walsh D."/>
            <person name="Lavine L.C."/>
        </authorList>
    </citation>
    <scope>NUCLEOTIDE SEQUENCE</scope>
</reference>
<keyword evidence="6" id="KW-0539">Nucleus</keyword>
<dbReference type="GO" id="GO:0005737">
    <property type="term" value="C:cytoplasm"/>
    <property type="evidence" value="ECO:0007669"/>
    <property type="project" value="UniProtKB-SubCell"/>
</dbReference>
<reference evidence="7" key="2">
    <citation type="submission" date="2014-07" db="EMBL/GenBank/DDBJ databases">
        <authorList>
            <person name="Hull J."/>
        </authorList>
    </citation>
    <scope>NUCLEOTIDE SEQUENCE</scope>
</reference>
<dbReference type="Pfam" id="PF14713">
    <property type="entry name" value="DUF4464"/>
    <property type="match status" value="1"/>
</dbReference>
<dbReference type="EMBL" id="GBRD01007272">
    <property type="protein sequence ID" value="JAG58549.1"/>
    <property type="molecule type" value="Transcribed_RNA"/>
</dbReference>
<dbReference type="PANTHER" id="PTHR33588:SF1">
    <property type="entry name" value="CILIA- AND FLAGELLA-ASSOCIATED PROTEIN 299"/>
    <property type="match status" value="1"/>
</dbReference>
<comment type="function">
    <text evidence="1">May be involved in spermatogenesis.</text>
</comment>
<evidence type="ECO:0000256" key="3">
    <source>
        <dbReference type="ARBA" id="ARBA00004496"/>
    </source>
</evidence>
<evidence type="ECO:0000256" key="6">
    <source>
        <dbReference type="ARBA" id="ARBA00023242"/>
    </source>
</evidence>
<evidence type="ECO:0000256" key="4">
    <source>
        <dbReference type="ARBA" id="ARBA00021436"/>
    </source>
</evidence>
<dbReference type="EMBL" id="GBHO01010632">
    <property type="protein sequence ID" value="JAG32972.1"/>
    <property type="molecule type" value="Transcribed_RNA"/>
</dbReference>
<dbReference type="PANTHER" id="PTHR33588">
    <property type="entry name" value="CILIA- AND FLAGELLA-ASSOCIATED PROTEIN 299"/>
    <property type="match status" value="1"/>
</dbReference>
<accession>A0A0A9YIR7</accession>
<reference evidence="8" key="3">
    <citation type="submission" date="2014-09" db="EMBL/GenBank/DDBJ databases">
        <authorList>
            <person name="Magalhaes I.L.F."/>
            <person name="Oliveira U."/>
            <person name="Santos F.R."/>
            <person name="Vidigal T.H.D.A."/>
            <person name="Brescovit A.D."/>
            <person name="Santos A.J."/>
        </authorList>
    </citation>
    <scope>NUCLEOTIDE SEQUENCE</scope>
</reference>
<organism evidence="7">
    <name type="scientific">Lygus hesperus</name>
    <name type="common">Western plant bug</name>
    <dbReference type="NCBI Taxonomy" id="30085"/>
    <lineage>
        <taxon>Eukaryota</taxon>
        <taxon>Metazoa</taxon>
        <taxon>Ecdysozoa</taxon>
        <taxon>Arthropoda</taxon>
        <taxon>Hexapoda</taxon>
        <taxon>Insecta</taxon>
        <taxon>Pterygota</taxon>
        <taxon>Neoptera</taxon>
        <taxon>Paraneoptera</taxon>
        <taxon>Hemiptera</taxon>
        <taxon>Heteroptera</taxon>
        <taxon>Panheteroptera</taxon>
        <taxon>Cimicomorpha</taxon>
        <taxon>Miridae</taxon>
        <taxon>Mirini</taxon>
        <taxon>Lygus</taxon>
    </lineage>
</organism>
<gene>
    <name evidence="7" type="ORF">CM83_70685</name>
</gene>
<name>A0A0A9YIR7_LYGHE</name>
<evidence type="ECO:0000256" key="1">
    <source>
        <dbReference type="ARBA" id="ARBA00003056"/>
    </source>
</evidence>
<keyword evidence="5" id="KW-0963">Cytoplasm</keyword>
<evidence type="ECO:0000313" key="7">
    <source>
        <dbReference type="EMBL" id="JAG32972.1"/>
    </source>
</evidence>
<dbReference type="GO" id="GO:0005634">
    <property type="term" value="C:nucleus"/>
    <property type="evidence" value="ECO:0007669"/>
    <property type="project" value="UniProtKB-SubCell"/>
</dbReference>
<dbReference type="InterPro" id="IPR027887">
    <property type="entry name" value="DUF4464"/>
</dbReference>
<evidence type="ECO:0000256" key="5">
    <source>
        <dbReference type="ARBA" id="ARBA00022490"/>
    </source>
</evidence>
<dbReference type="AlphaFoldDB" id="A0A0A9YIR7"/>
<proteinExistence type="predicted"/>
<comment type="subcellular location">
    <subcellularLocation>
        <location evidence="3">Cytoplasm</location>
    </subcellularLocation>
    <subcellularLocation>
        <location evidence="2">Nucleus</location>
    </subcellularLocation>
</comment>